<keyword evidence="5" id="KW-0539">Nucleus</keyword>
<evidence type="ECO:0000256" key="6">
    <source>
        <dbReference type="SAM" id="MobiDB-lite"/>
    </source>
</evidence>
<dbReference type="SUPFAM" id="SSF55979">
    <property type="entry name" value="DNA clamp"/>
    <property type="match status" value="1"/>
</dbReference>
<dbReference type="InterPro" id="IPR046938">
    <property type="entry name" value="DNA_clamp_sf"/>
</dbReference>
<dbReference type="Pfam" id="PF02144">
    <property type="entry name" value="Rad1"/>
    <property type="match status" value="1"/>
</dbReference>
<comment type="subcellular location">
    <subcellularLocation>
        <location evidence="1">Nucleus</location>
    </subcellularLocation>
</comment>
<organism evidence="7 8">
    <name type="scientific">Niveomyces insectorum RCEF 264</name>
    <dbReference type="NCBI Taxonomy" id="1081102"/>
    <lineage>
        <taxon>Eukaryota</taxon>
        <taxon>Fungi</taxon>
        <taxon>Dikarya</taxon>
        <taxon>Ascomycota</taxon>
        <taxon>Pezizomycotina</taxon>
        <taxon>Sordariomycetes</taxon>
        <taxon>Hypocreomycetidae</taxon>
        <taxon>Hypocreales</taxon>
        <taxon>Cordycipitaceae</taxon>
        <taxon>Niveomyces</taxon>
    </lineage>
</organism>
<comment type="caution">
    <text evidence="7">The sequence shown here is derived from an EMBL/GenBank/DDBJ whole genome shotgun (WGS) entry which is preliminary data.</text>
</comment>
<feature type="region of interest" description="Disordered" evidence="6">
    <location>
        <begin position="121"/>
        <end position="158"/>
    </location>
</feature>
<feature type="compositionally biased region" description="Polar residues" evidence="6">
    <location>
        <begin position="132"/>
        <end position="148"/>
    </location>
</feature>
<evidence type="ECO:0000313" key="8">
    <source>
        <dbReference type="Proteomes" id="UP000076874"/>
    </source>
</evidence>
<keyword evidence="3" id="KW-0227">DNA damage</keyword>
<dbReference type="STRING" id="1081102.A0A162J4S1"/>
<dbReference type="InterPro" id="IPR003021">
    <property type="entry name" value="Rad1_Rec1_Rad17"/>
</dbReference>
<dbReference type="GO" id="GO:0000077">
    <property type="term" value="P:DNA damage checkpoint signaling"/>
    <property type="evidence" value="ECO:0007669"/>
    <property type="project" value="InterPro"/>
</dbReference>
<dbReference type="GO" id="GO:0030896">
    <property type="term" value="C:checkpoint clamp complex"/>
    <property type="evidence" value="ECO:0007669"/>
    <property type="project" value="TreeGrafter"/>
</dbReference>
<dbReference type="GO" id="GO:0006281">
    <property type="term" value="P:DNA repair"/>
    <property type="evidence" value="ECO:0007669"/>
    <property type="project" value="UniProtKB-KW"/>
</dbReference>
<feature type="compositionally biased region" description="Acidic residues" evidence="6">
    <location>
        <begin position="396"/>
        <end position="405"/>
    </location>
</feature>
<dbReference type="Proteomes" id="UP000076874">
    <property type="component" value="Unassembled WGS sequence"/>
</dbReference>
<dbReference type="AlphaFoldDB" id="A0A162J4S1"/>
<dbReference type="CDD" id="cd00577">
    <property type="entry name" value="PCNA"/>
    <property type="match status" value="1"/>
</dbReference>
<dbReference type="EMBL" id="AZHD01000005">
    <property type="protein sequence ID" value="OAA63712.1"/>
    <property type="molecule type" value="Genomic_DNA"/>
</dbReference>
<dbReference type="PANTHER" id="PTHR10870:SF0">
    <property type="entry name" value="CELL CYCLE CHECKPOINT PROTEIN RAD1"/>
    <property type="match status" value="1"/>
</dbReference>
<comment type="similarity">
    <text evidence="2">Belongs to the rad1 family.</text>
</comment>
<sequence>MDAPAPLFRALAMSTRPIYQLLRCVSFSNKVHVEISEDGIKFIADHTRVMQGMASLSKSMFAAYALNPPRGATIGNRANNVEEEAGEEDDALPVSFQISLPALLEALQIFGVTDAPLSRPIKPDPDAYRSMRSGTAAATNSSYSNYNRQQPQQQQQMQGTDAFSHQILGMPGTCSLTYVEEGAPFGIVLEEAAVKTTCNLATYVPEALEPIPFDRDNLQFKMIMQPRWLLDALVELAPASPNLLTLSVVPNAPYLRLASQGPLGSSSVDFSRGRGLFESLWVGARWTQSFKFDLIKAATEAMRLASKVSIRGDRQGVLSLQFMVEMENAGFGSGLGGAGAAGGAGGASSGSGGMQWLHFTFVPFMTDEEEEDDDDEGEEEPAGDTGRGAKNGGAGDAEEDDDDEL</sequence>
<keyword evidence="4" id="KW-0234">DNA repair</keyword>
<evidence type="ECO:0000256" key="5">
    <source>
        <dbReference type="ARBA" id="ARBA00023242"/>
    </source>
</evidence>
<dbReference type="Gene3D" id="3.70.10.10">
    <property type="match status" value="1"/>
</dbReference>
<feature type="compositionally biased region" description="Acidic residues" evidence="6">
    <location>
        <begin position="366"/>
        <end position="382"/>
    </location>
</feature>
<evidence type="ECO:0000256" key="4">
    <source>
        <dbReference type="ARBA" id="ARBA00023204"/>
    </source>
</evidence>
<keyword evidence="8" id="KW-1185">Reference proteome</keyword>
<feature type="compositionally biased region" description="Gly residues" evidence="6">
    <location>
        <begin position="385"/>
        <end position="395"/>
    </location>
</feature>
<evidence type="ECO:0000256" key="1">
    <source>
        <dbReference type="ARBA" id="ARBA00004123"/>
    </source>
</evidence>
<evidence type="ECO:0000256" key="2">
    <source>
        <dbReference type="ARBA" id="ARBA00010991"/>
    </source>
</evidence>
<dbReference type="PRINTS" id="PR01245">
    <property type="entry name" value="RAD1REC1"/>
</dbReference>
<dbReference type="OrthoDB" id="337581at2759"/>
<evidence type="ECO:0000313" key="7">
    <source>
        <dbReference type="EMBL" id="OAA63712.1"/>
    </source>
</evidence>
<gene>
    <name evidence="7" type="ORF">SPI_03875</name>
</gene>
<name>A0A162J4S1_9HYPO</name>
<protein>
    <submittedName>
        <fullName evidence="7">DNA repair protein</fullName>
    </submittedName>
</protein>
<accession>A0A162J4S1</accession>
<feature type="region of interest" description="Disordered" evidence="6">
    <location>
        <begin position="363"/>
        <end position="405"/>
    </location>
</feature>
<proteinExistence type="inferred from homology"/>
<dbReference type="PANTHER" id="PTHR10870">
    <property type="entry name" value="CELL CYCLE CHECKPOINT PROTEIN RAD1"/>
    <property type="match status" value="1"/>
</dbReference>
<evidence type="ECO:0000256" key="3">
    <source>
        <dbReference type="ARBA" id="ARBA00022763"/>
    </source>
</evidence>
<feature type="compositionally biased region" description="Low complexity" evidence="6">
    <location>
        <begin position="149"/>
        <end position="158"/>
    </location>
</feature>
<reference evidence="7 8" key="1">
    <citation type="journal article" date="2016" name="Genome Biol. Evol.">
        <title>Divergent and convergent evolution of fungal pathogenicity.</title>
        <authorList>
            <person name="Shang Y."/>
            <person name="Xiao G."/>
            <person name="Zheng P."/>
            <person name="Cen K."/>
            <person name="Zhan S."/>
            <person name="Wang C."/>
        </authorList>
    </citation>
    <scope>NUCLEOTIDE SEQUENCE [LARGE SCALE GENOMIC DNA]</scope>
    <source>
        <strain evidence="7 8">RCEF 264</strain>
    </source>
</reference>